<feature type="region of interest" description="Disordered" evidence="1">
    <location>
        <begin position="273"/>
        <end position="306"/>
    </location>
</feature>
<organism evidence="2 3">
    <name type="scientific">Neokomagataea anthophila</name>
    <dbReference type="NCBI Taxonomy" id="2826925"/>
    <lineage>
        <taxon>Bacteria</taxon>
        <taxon>Pseudomonadati</taxon>
        <taxon>Pseudomonadota</taxon>
        <taxon>Alphaproteobacteria</taxon>
        <taxon>Acetobacterales</taxon>
        <taxon>Acetobacteraceae</taxon>
        <taxon>Neokomagataea</taxon>
    </lineage>
</organism>
<proteinExistence type="predicted"/>
<reference evidence="2 3" key="1">
    <citation type="submission" date="2021-04" db="EMBL/GenBank/DDBJ databases">
        <title>The complete genome sequence of Neokomagataea sp. TBRC 2177.</title>
        <authorList>
            <person name="Charoenyingcharoen P."/>
            <person name="Yukphan P."/>
        </authorList>
    </citation>
    <scope>NUCLEOTIDE SEQUENCE [LARGE SCALE GENOMIC DNA]</scope>
    <source>
        <strain evidence="2 3">TBRC 2177</strain>
    </source>
</reference>
<protein>
    <recommendedName>
        <fullName evidence="4">DUF4238 domain-containing protein</fullName>
    </recommendedName>
</protein>
<dbReference type="EMBL" id="JAGRQH010000007">
    <property type="protein sequence ID" value="MBR0560294.1"/>
    <property type="molecule type" value="Genomic_DNA"/>
</dbReference>
<name>A0ABS5E8R2_9PROT</name>
<gene>
    <name evidence="2" type="ORF">KB213_09560</name>
</gene>
<keyword evidence="3" id="KW-1185">Reference proteome</keyword>
<dbReference type="RefSeq" id="WP_211682536.1">
    <property type="nucleotide sequence ID" value="NZ_JAGRQH010000007.1"/>
</dbReference>
<dbReference type="Proteomes" id="UP000677812">
    <property type="component" value="Unassembled WGS sequence"/>
</dbReference>
<sequence>MTSNSTTSLGGIILNGEAVTQLYPGWEVTSRHYIADGFSVVLFTETASGREACWWLSADTYQGSHALALPADDQHALLNALEPLFRPLTNGVLSSAPNPEASLFRDDLPVTALRELASAWLDQHTDRLVHIPSGHADSGEALTCPNGDFIPEGRIATLLQARPNADALVLTSPFSGAPLRAQIPLDLISHTAYRFHDPEAGQIFYLIWPVDITAERPSFYYPQGRLLISDSPLAALLPDWILAWFAQNPNHSTAIAQARPFLASDFGVGRASTTRFQPQTTQTPAVESISSEPPRPTAAATDPDFLPVLPHPPITPHTQKEDKFFQRLKKRFFSTKTL</sequence>
<accession>A0ABS5E8R2</accession>
<evidence type="ECO:0008006" key="4">
    <source>
        <dbReference type="Google" id="ProtNLM"/>
    </source>
</evidence>
<evidence type="ECO:0000313" key="2">
    <source>
        <dbReference type="EMBL" id="MBR0560294.1"/>
    </source>
</evidence>
<evidence type="ECO:0000256" key="1">
    <source>
        <dbReference type="SAM" id="MobiDB-lite"/>
    </source>
</evidence>
<evidence type="ECO:0000313" key="3">
    <source>
        <dbReference type="Proteomes" id="UP000677812"/>
    </source>
</evidence>
<comment type="caution">
    <text evidence="2">The sequence shown here is derived from an EMBL/GenBank/DDBJ whole genome shotgun (WGS) entry which is preliminary data.</text>
</comment>